<name>A0A090QHF1_NONUL</name>
<evidence type="ECO:0000256" key="1">
    <source>
        <dbReference type="SAM" id="MobiDB-lite"/>
    </source>
</evidence>
<comment type="caution">
    <text evidence="2">The sequence shown here is derived from an EMBL/GenBank/DDBJ whole genome shotgun (WGS) entry which is preliminary data.</text>
</comment>
<feature type="compositionally biased region" description="Gly residues" evidence="1">
    <location>
        <begin position="1"/>
        <end position="19"/>
    </location>
</feature>
<protein>
    <submittedName>
        <fullName evidence="2">Uncharacterized protein</fullName>
    </submittedName>
</protein>
<sequence length="43" mass="4564">MRGGNQRGGGRGGSGGGRGNRGERPSSQKEPTRIDYWFNAGLE</sequence>
<dbReference type="Proteomes" id="UP000029226">
    <property type="component" value="Unassembled WGS sequence"/>
</dbReference>
<evidence type="ECO:0000313" key="3">
    <source>
        <dbReference type="Proteomes" id="UP000029226"/>
    </source>
</evidence>
<gene>
    <name evidence="2" type="ORF">JCM19314_673</name>
</gene>
<feature type="region of interest" description="Disordered" evidence="1">
    <location>
        <begin position="1"/>
        <end position="43"/>
    </location>
</feature>
<dbReference type="EMBL" id="BBMM01000009">
    <property type="protein sequence ID" value="GAL01229.1"/>
    <property type="molecule type" value="Genomic_DNA"/>
</dbReference>
<dbReference type="AlphaFoldDB" id="A0A090QHF1"/>
<organism evidence="2 3">
    <name type="scientific">Nonlabens ulvanivorans</name>
    <name type="common">Persicivirga ulvanivorans</name>
    <dbReference type="NCBI Taxonomy" id="906888"/>
    <lineage>
        <taxon>Bacteria</taxon>
        <taxon>Pseudomonadati</taxon>
        <taxon>Bacteroidota</taxon>
        <taxon>Flavobacteriia</taxon>
        <taxon>Flavobacteriales</taxon>
        <taxon>Flavobacteriaceae</taxon>
        <taxon>Nonlabens</taxon>
    </lineage>
</organism>
<proteinExistence type="predicted"/>
<evidence type="ECO:0000313" key="2">
    <source>
        <dbReference type="EMBL" id="GAL01229.1"/>
    </source>
</evidence>
<accession>A0A090QHF1</accession>
<reference evidence="2 3" key="1">
    <citation type="journal article" date="2014" name="Genome Announc.">
        <title>Draft Genome Sequences of Marine Flavobacterium Nonlabens Strains NR17, NR24, NR27, NR32, NR33, and Ara13.</title>
        <authorList>
            <person name="Nakanishi M."/>
            <person name="Meirelles P."/>
            <person name="Suzuki R."/>
            <person name="Takatani N."/>
            <person name="Mino S."/>
            <person name="Suda W."/>
            <person name="Oshima K."/>
            <person name="Hattori M."/>
            <person name="Ohkuma M."/>
            <person name="Hosokawa M."/>
            <person name="Miyashita K."/>
            <person name="Thompson F.L."/>
            <person name="Niwa A."/>
            <person name="Sawabe T."/>
            <person name="Sawabe T."/>
        </authorList>
    </citation>
    <scope>NUCLEOTIDE SEQUENCE [LARGE SCALE GENOMIC DNA]</scope>
    <source>
        <strain evidence="3">JCM19314</strain>
    </source>
</reference>
<feature type="compositionally biased region" description="Basic and acidic residues" evidence="1">
    <location>
        <begin position="20"/>
        <end position="33"/>
    </location>
</feature>